<dbReference type="EMBL" id="BGPR01000989">
    <property type="protein sequence ID" value="GBM42182.1"/>
    <property type="molecule type" value="Genomic_DNA"/>
</dbReference>
<evidence type="ECO:0000313" key="1">
    <source>
        <dbReference type="EMBL" id="GBM42182.1"/>
    </source>
</evidence>
<dbReference type="AlphaFoldDB" id="A0A4Y2FL45"/>
<organism evidence="1 2">
    <name type="scientific">Araneus ventricosus</name>
    <name type="common">Orbweaver spider</name>
    <name type="synonym">Epeira ventricosa</name>
    <dbReference type="NCBI Taxonomy" id="182803"/>
    <lineage>
        <taxon>Eukaryota</taxon>
        <taxon>Metazoa</taxon>
        <taxon>Ecdysozoa</taxon>
        <taxon>Arthropoda</taxon>
        <taxon>Chelicerata</taxon>
        <taxon>Arachnida</taxon>
        <taxon>Araneae</taxon>
        <taxon>Araneomorphae</taxon>
        <taxon>Entelegynae</taxon>
        <taxon>Araneoidea</taxon>
        <taxon>Araneidae</taxon>
        <taxon>Araneus</taxon>
    </lineage>
</organism>
<proteinExistence type="predicted"/>
<gene>
    <name evidence="1" type="ORF">AVEN_261158_1</name>
</gene>
<name>A0A4Y2FL45_ARAVE</name>
<accession>A0A4Y2FL45</accession>
<protein>
    <submittedName>
        <fullName evidence="1">Uncharacterized protein</fullName>
    </submittedName>
</protein>
<evidence type="ECO:0000313" key="2">
    <source>
        <dbReference type="Proteomes" id="UP000499080"/>
    </source>
</evidence>
<dbReference type="Proteomes" id="UP000499080">
    <property type="component" value="Unassembled WGS sequence"/>
</dbReference>
<keyword evidence="2" id="KW-1185">Reference proteome</keyword>
<sequence>MGRHLRSLDAYDILPRLRLMASLWKECQMRYKKSSARLNLTCLFSSSATLPARQRLLTFISILTPRLVFLSLSIPCCQTSPLPTSLYLLTPVGYFL</sequence>
<comment type="caution">
    <text evidence="1">The sequence shown here is derived from an EMBL/GenBank/DDBJ whole genome shotgun (WGS) entry which is preliminary data.</text>
</comment>
<reference evidence="1 2" key="1">
    <citation type="journal article" date="2019" name="Sci. Rep.">
        <title>Orb-weaving spider Araneus ventricosus genome elucidates the spidroin gene catalogue.</title>
        <authorList>
            <person name="Kono N."/>
            <person name="Nakamura H."/>
            <person name="Ohtoshi R."/>
            <person name="Moran D.A.P."/>
            <person name="Shinohara A."/>
            <person name="Yoshida Y."/>
            <person name="Fujiwara M."/>
            <person name="Mori M."/>
            <person name="Tomita M."/>
            <person name="Arakawa K."/>
        </authorList>
    </citation>
    <scope>NUCLEOTIDE SEQUENCE [LARGE SCALE GENOMIC DNA]</scope>
</reference>